<organism evidence="2 3">
    <name type="scientific">Cladophialophora yegresii CBS 114405</name>
    <dbReference type="NCBI Taxonomy" id="1182544"/>
    <lineage>
        <taxon>Eukaryota</taxon>
        <taxon>Fungi</taxon>
        <taxon>Dikarya</taxon>
        <taxon>Ascomycota</taxon>
        <taxon>Pezizomycotina</taxon>
        <taxon>Eurotiomycetes</taxon>
        <taxon>Chaetothyriomycetidae</taxon>
        <taxon>Chaetothyriales</taxon>
        <taxon>Herpotrichiellaceae</taxon>
        <taxon>Cladophialophora</taxon>
    </lineage>
</organism>
<dbReference type="InterPro" id="IPR021833">
    <property type="entry name" value="DUF3425"/>
</dbReference>
<evidence type="ECO:0000313" key="2">
    <source>
        <dbReference type="EMBL" id="EXJ58891.1"/>
    </source>
</evidence>
<comment type="caution">
    <text evidence="2">The sequence shown here is derived from an EMBL/GenBank/DDBJ whole genome shotgun (WGS) entry which is preliminary data.</text>
</comment>
<dbReference type="HOGENOM" id="CLU_015937_0_0_1"/>
<dbReference type="PANTHER" id="PTHR37012:SF2">
    <property type="entry name" value="BZIP DOMAIN-CONTAINING PROTEIN-RELATED"/>
    <property type="match status" value="1"/>
</dbReference>
<dbReference type="PANTHER" id="PTHR37012">
    <property type="entry name" value="B-ZIP TRANSCRIPTION FACTOR (EUROFUNG)-RELATED"/>
    <property type="match status" value="1"/>
</dbReference>
<proteinExistence type="predicted"/>
<reference evidence="2 3" key="1">
    <citation type="submission" date="2013-03" db="EMBL/GenBank/DDBJ databases">
        <title>The Genome Sequence of Cladophialophora yegresii CBS 114405.</title>
        <authorList>
            <consortium name="The Broad Institute Genomics Platform"/>
            <person name="Cuomo C."/>
            <person name="de Hoog S."/>
            <person name="Gorbushina A."/>
            <person name="Walker B."/>
            <person name="Young S.K."/>
            <person name="Zeng Q."/>
            <person name="Gargeya S."/>
            <person name="Fitzgerald M."/>
            <person name="Haas B."/>
            <person name="Abouelleil A."/>
            <person name="Allen A.W."/>
            <person name="Alvarado L."/>
            <person name="Arachchi H.M."/>
            <person name="Berlin A.M."/>
            <person name="Chapman S.B."/>
            <person name="Gainer-Dewar J."/>
            <person name="Goldberg J."/>
            <person name="Griggs A."/>
            <person name="Gujja S."/>
            <person name="Hansen M."/>
            <person name="Howarth C."/>
            <person name="Imamovic A."/>
            <person name="Ireland A."/>
            <person name="Larimer J."/>
            <person name="McCowan C."/>
            <person name="Murphy C."/>
            <person name="Pearson M."/>
            <person name="Poon T.W."/>
            <person name="Priest M."/>
            <person name="Roberts A."/>
            <person name="Saif S."/>
            <person name="Shea T."/>
            <person name="Sisk P."/>
            <person name="Sykes S."/>
            <person name="Wortman J."/>
            <person name="Nusbaum C."/>
            <person name="Birren B."/>
        </authorList>
    </citation>
    <scope>NUCLEOTIDE SEQUENCE [LARGE SCALE GENOMIC DNA]</scope>
    <source>
        <strain evidence="2 3">CBS 114405</strain>
    </source>
</reference>
<protein>
    <submittedName>
        <fullName evidence="2">Uncharacterized protein</fullName>
    </submittedName>
</protein>
<dbReference type="OrthoDB" id="4161589at2759"/>
<dbReference type="RefSeq" id="XP_007758514.1">
    <property type="nucleotide sequence ID" value="XM_007760324.1"/>
</dbReference>
<feature type="compositionally biased region" description="Polar residues" evidence="1">
    <location>
        <begin position="70"/>
        <end position="90"/>
    </location>
</feature>
<evidence type="ECO:0000313" key="3">
    <source>
        <dbReference type="Proteomes" id="UP000019473"/>
    </source>
</evidence>
<dbReference type="GeneID" id="19180899"/>
<dbReference type="Proteomes" id="UP000019473">
    <property type="component" value="Unassembled WGS sequence"/>
</dbReference>
<dbReference type="Pfam" id="PF11905">
    <property type="entry name" value="DUF3425"/>
    <property type="match status" value="1"/>
</dbReference>
<evidence type="ECO:0000256" key="1">
    <source>
        <dbReference type="SAM" id="MobiDB-lite"/>
    </source>
</evidence>
<dbReference type="STRING" id="1182544.W9W2Y4"/>
<feature type="region of interest" description="Disordered" evidence="1">
    <location>
        <begin position="33"/>
        <end position="101"/>
    </location>
</feature>
<keyword evidence="3" id="KW-1185">Reference proteome</keyword>
<accession>W9W2Y4</accession>
<dbReference type="VEuPathDB" id="FungiDB:A1O7_06321"/>
<dbReference type="eggNOG" id="ENOG502RVAV">
    <property type="taxonomic scope" value="Eukaryota"/>
</dbReference>
<dbReference type="EMBL" id="AMGW01000004">
    <property type="protein sequence ID" value="EXJ58891.1"/>
    <property type="molecule type" value="Genomic_DNA"/>
</dbReference>
<gene>
    <name evidence="2" type="ORF">A1O7_06321</name>
</gene>
<sequence>MLRQDARSQELAQRLGMEMPEYIDKLQKRNWPYARDTDRGQVENDVSQRGQLQRRRATPRGSGEGGTMESDPSTMIHSQIESSDQSTSAAPSDMNARSPGVSDARDHFRVFCSGNHTAPSIEIISIFGEMTFLPVEVKTTYGTITLRQQQLLDLRIPEYLIQPLLFDEERCPLAAVYTDFRDYGRRQIAEGQPVESVLGNPKVDLALYFRDRQPDDPHTPATWACEFMRLLTGFDTYVALAYIFTYARFMRWSIAPSAETYALLPEAMRPTPMQRLVRHHPGVDLPIFPELRDGLIQDMRDYIIATQTLGTSVNWEHRLENAVDIDSETGKMTVSESFATHVCDLSNWSISQRLAEVFPELRGVVHEVEHETIPVSKADLDGFLRQRGVVNPASQIVAAG</sequence>
<dbReference type="AlphaFoldDB" id="W9W2Y4"/>
<name>W9W2Y4_9EURO</name>